<reference evidence="1 2" key="1">
    <citation type="submission" date="2022-02" db="EMBL/GenBank/DDBJ databases">
        <authorList>
            <person name="Min J."/>
        </authorList>
    </citation>
    <scope>NUCLEOTIDE SEQUENCE [LARGE SCALE GENOMIC DNA]</scope>
    <source>
        <strain evidence="1 2">GR10-1</strain>
    </source>
</reference>
<evidence type="ECO:0000313" key="2">
    <source>
        <dbReference type="Proteomes" id="UP001202248"/>
    </source>
</evidence>
<comment type="caution">
    <text evidence="1">The sequence shown here is derived from an EMBL/GenBank/DDBJ whole genome shotgun (WGS) entry which is preliminary data.</text>
</comment>
<evidence type="ECO:0000313" key="1">
    <source>
        <dbReference type="EMBL" id="MCH5600800.1"/>
    </source>
</evidence>
<dbReference type="SUPFAM" id="SSF82171">
    <property type="entry name" value="DPP6 N-terminal domain-like"/>
    <property type="match status" value="1"/>
</dbReference>
<organism evidence="1 2">
    <name type="scientific">Niabella ginsengisoli</name>
    <dbReference type="NCBI Taxonomy" id="522298"/>
    <lineage>
        <taxon>Bacteria</taxon>
        <taxon>Pseudomonadati</taxon>
        <taxon>Bacteroidota</taxon>
        <taxon>Chitinophagia</taxon>
        <taxon>Chitinophagales</taxon>
        <taxon>Chitinophagaceae</taxon>
        <taxon>Niabella</taxon>
    </lineage>
</organism>
<gene>
    <name evidence="1" type="ORF">MKP09_24240</name>
</gene>
<dbReference type="Proteomes" id="UP001202248">
    <property type="component" value="Unassembled WGS sequence"/>
</dbReference>
<dbReference type="EMBL" id="JAKWBL010000004">
    <property type="protein sequence ID" value="MCH5600800.1"/>
    <property type="molecule type" value="Genomic_DNA"/>
</dbReference>
<evidence type="ECO:0008006" key="3">
    <source>
        <dbReference type="Google" id="ProtNLM"/>
    </source>
</evidence>
<accession>A0ABS9SR33</accession>
<keyword evidence="2" id="KW-1185">Reference proteome</keyword>
<dbReference type="RefSeq" id="WP_240833213.1">
    <property type="nucleotide sequence ID" value="NZ_JAKWBL010000004.1"/>
</dbReference>
<name>A0ABS9SR33_9BACT</name>
<proteinExistence type="predicted"/>
<dbReference type="InterPro" id="IPR011042">
    <property type="entry name" value="6-blade_b-propeller_TolB-like"/>
</dbReference>
<sequence length="356" mass="40403">MIRFRDISIEDQYSYRNGKIVYAAYETHPRWGWVSYSVIKILDVKTGDQRTLQHKTRYFSPDISEDGKLIAANKVSLNGRSSLIILNATDGAIEKEIVNDSITYFSNPKIVNNKTVISVLRKKDATTHIAAIDINTGRIENITPPSNTVIGTIDVKDNRIYFTASQHLKDELFYYDLKSKQLYTLPTTGVGSYFVSNNFEKLNWSSFTANGYQLHQKETADLEWLPVLMEIFTKASNGIVTDTLHATNDLSKISYTHYSSKPYRKLTRPINFHSWRPNYSDPEFSFTVYGNNILNTTETQLYYLYNESDKTHTAGGSITYGGLFPFITLGSAYTFDRRGIASGKIKDGMNGIIMLA</sequence>
<protein>
    <recommendedName>
        <fullName evidence="3">DUF5050 domain-containing protein</fullName>
    </recommendedName>
</protein>
<dbReference type="Gene3D" id="2.120.10.30">
    <property type="entry name" value="TolB, C-terminal domain"/>
    <property type="match status" value="1"/>
</dbReference>